<dbReference type="PANTHER" id="PTHR10338">
    <property type="entry name" value="INTER-ALPHA-TRYPSIN INHIBITOR HEAVY CHAIN FAMILY MEMBER"/>
    <property type="match status" value="1"/>
</dbReference>
<keyword evidence="5" id="KW-0732">Signal</keyword>
<dbReference type="Gene3D" id="3.40.50.410">
    <property type="entry name" value="von Willebrand factor, type A domain"/>
    <property type="match status" value="1"/>
</dbReference>
<gene>
    <name evidence="14" type="primary">ITIH3</name>
</gene>
<dbReference type="InterPro" id="IPR013694">
    <property type="entry name" value="VIT"/>
</dbReference>
<feature type="domain" description="VIT" evidence="13">
    <location>
        <begin position="31"/>
        <end position="156"/>
    </location>
</feature>
<dbReference type="Pfam" id="PF06668">
    <property type="entry name" value="ITI_HC_C"/>
    <property type="match status" value="1"/>
</dbReference>
<evidence type="ECO:0000313" key="15">
    <source>
        <dbReference type="Proteomes" id="UP000694557"/>
    </source>
</evidence>
<keyword evidence="3" id="KW-0964">Secreted</keyword>
<keyword evidence="11" id="KW-1133">Transmembrane helix</keyword>
<protein>
    <recommendedName>
        <fullName evidence="10">Inter-alpha-trypsin inhibitor heavy chain H3</fullName>
    </recommendedName>
</protein>
<dbReference type="InterPro" id="IPR010600">
    <property type="entry name" value="ITI_HC_C"/>
</dbReference>
<evidence type="ECO:0000256" key="10">
    <source>
        <dbReference type="ARBA" id="ARBA00039924"/>
    </source>
</evidence>
<dbReference type="PROSITE" id="PS50234">
    <property type="entry name" value="VWFA"/>
    <property type="match status" value="1"/>
</dbReference>
<dbReference type="GO" id="GO:0030212">
    <property type="term" value="P:hyaluronan metabolic process"/>
    <property type="evidence" value="ECO:0007669"/>
    <property type="project" value="InterPro"/>
</dbReference>
<evidence type="ECO:0000256" key="3">
    <source>
        <dbReference type="ARBA" id="ARBA00022525"/>
    </source>
</evidence>
<evidence type="ECO:0000256" key="9">
    <source>
        <dbReference type="ARBA" id="ARBA00037051"/>
    </source>
</evidence>
<dbReference type="Proteomes" id="UP000694557">
    <property type="component" value="Unassembled WGS sequence"/>
</dbReference>
<keyword evidence="15" id="KW-1185">Reference proteome</keyword>
<dbReference type="SMART" id="SM00609">
    <property type="entry name" value="VIT"/>
    <property type="match status" value="1"/>
</dbReference>
<sequence>LSLRVCVCVCFDFIVMLISMYMHLYDILILILNFSCDLYRSALMVEVYSVKVACKVASRFAHTVITSSALNKANSSQEVFFEVDLPKTAFITNFSMSTYTGEVKEKEKAKKQYQKAVSTGQTAGLVKASGRKMEKFSVSVNIAANSNVTFILTYEELLQRKLGQYEIMTQVKPKQLVQHFEIVADIYEPQGIAFLDAYGTFISNELLPLVEKTVTDKKAHISFCPTMDQQRKCPGCDGTLIDGDFVIKYDVNRAETLVNGYFVHFFAPPDLPRVPKNVVFVIDRSGSMSGNKMHQTREAMLTILNDLHEDDYFGIVTFDHHISTWKGSLTKATTGNVSEAKGFVKGIQHSGYTDINGALMKAVDIMMKDKQANKFTERSVSMIILLTDGMPNSGVSSTPQIQENVRDAMGGNMSLFCLGFGNDVDYSFLDVMSRQNQGLARRIYEASDATVQLQGFYEEVASPLLSEVDLHYPDNLVNSLTTSHYKQLFNGSEIVVAGRLTDNSLDNFLVEVFAKGVRNRQTGTTQHASAQEWDILYPEQEYIFGDFTERLWAYLTIQQLLSKKETGTAEEKGNATAQALEMSLQYSFVTPLTSMVVTKPKTEEEQEEPLIADKLTEGMRPSGMGEERRGGDHQYIWRPQPNLILQLEQSVVDSAVDGDPHFMIELPEQEDALCFNIDDRPGTIFNLVRDQLAGVLVNGQTIGDKKVAPDGKVNTYFGRFGIVHQGLGVRLEVTTHDITVSQNGKQAKLFWSDTASLKGANLDLQVTKDRSLTVTLRDSVRFVVILHKVWKQHPYHQDYLGFYTLDSHLLSRSVHGLLGQFYHGVQFEVRDMRPGEEPEKPDATMLVKGQELTVTRGWQRDFSWDVKNGENVPCWFIHSNGNGLIDGNHTDYIMSGLFKTV</sequence>
<dbReference type="Ensembl" id="ENSOKIT00005058058.1">
    <property type="protein sequence ID" value="ENSOKIP00005054705.1"/>
    <property type="gene ID" value="ENSOKIG00005023207.1"/>
</dbReference>
<dbReference type="InterPro" id="IPR002035">
    <property type="entry name" value="VWF_A"/>
</dbReference>
<keyword evidence="11" id="KW-0472">Membrane</keyword>
<evidence type="ECO:0000256" key="5">
    <source>
        <dbReference type="ARBA" id="ARBA00022729"/>
    </source>
</evidence>
<dbReference type="InterPro" id="IPR036465">
    <property type="entry name" value="vWFA_dom_sf"/>
</dbReference>
<dbReference type="GeneTree" id="ENSGT00940000154554"/>
<evidence type="ECO:0000313" key="14">
    <source>
        <dbReference type="Ensembl" id="ENSOKIP00005054705.1"/>
    </source>
</evidence>
<organism evidence="14 15">
    <name type="scientific">Oncorhynchus kisutch</name>
    <name type="common">Coho salmon</name>
    <name type="synonym">Salmo kisutch</name>
    <dbReference type="NCBI Taxonomy" id="8019"/>
    <lineage>
        <taxon>Eukaryota</taxon>
        <taxon>Metazoa</taxon>
        <taxon>Chordata</taxon>
        <taxon>Craniata</taxon>
        <taxon>Vertebrata</taxon>
        <taxon>Euteleostomi</taxon>
        <taxon>Actinopterygii</taxon>
        <taxon>Neopterygii</taxon>
        <taxon>Teleostei</taxon>
        <taxon>Protacanthopterygii</taxon>
        <taxon>Salmoniformes</taxon>
        <taxon>Salmonidae</taxon>
        <taxon>Salmoninae</taxon>
        <taxon>Oncorhynchus</taxon>
    </lineage>
</organism>
<evidence type="ECO:0000256" key="1">
    <source>
        <dbReference type="ARBA" id="ARBA00004613"/>
    </source>
</evidence>
<evidence type="ECO:0000259" key="13">
    <source>
        <dbReference type="PROSITE" id="PS51468"/>
    </source>
</evidence>
<comment type="similarity">
    <text evidence="2">Belongs to the ITIH family.</text>
</comment>
<evidence type="ECO:0000256" key="7">
    <source>
        <dbReference type="ARBA" id="ARBA00022974"/>
    </source>
</evidence>
<dbReference type="PANTHER" id="PTHR10338:SF115">
    <property type="entry name" value="INTER-ALPHA-TRYPSIN INHIBITOR HEAVY CHAIN H3"/>
    <property type="match status" value="1"/>
</dbReference>
<dbReference type="FunFam" id="3.40.50.410:FF:000013">
    <property type="entry name" value="inter-alpha-trypsin inhibitor heavy chain H2"/>
    <property type="match status" value="1"/>
</dbReference>
<keyword evidence="7" id="KW-0654">Proteoglycan</keyword>
<reference evidence="14" key="2">
    <citation type="submission" date="2025-09" db="UniProtKB">
        <authorList>
            <consortium name="Ensembl"/>
        </authorList>
    </citation>
    <scope>IDENTIFICATION</scope>
</reference>
<dbReference type="SMART" id="SM00327">
    <property type="entry name" value="VWA"/>
    <property type="match status" value="1"/>
</dbReference>
<accession>A0A8C7HAM4</accession>
<keyword evidence="4" id="KW-0646">Protease inhibitor</keyword>
<name>A0A8C7HAM4_ONCKI</name>
<reference evidence="14" key="1">
    <citation type="submission" date="2025-08" db="UniProtKB">
        <authorList>
            <consortium name="Ensembl"/>
        </authorList>
    </citation>
    <scope>IDENTIFICATION</scope>
</reference>
<evidence type="ECO:0000256" key="6">
    <source>
        <dbReference type="ARBA" id="ARBA00022900"/>
    </source>
</evidence>
<dbReference type="SUPFAM" id="SSF53300">
    <property type="entry name" value="vWA-like"/>
    <property type="match status" value="1"/>
</dbReference>
<comment type="subcellular location">
    <subcellularLocation>
        <location evidence="1">Secreted</location>
    </subcellularLocation>
</comment>
<keyword evidence="6" id="KW-0722">Serine protease inhibitor</keyword>
<evidence type="ECO:0000256" key="2">
    <source>
        <dbReference type="ARBA" id="ARBA00010158"/>
    </source>
</evidence>
<comment type="function">
    <text evidence="9">May act as a carrier of hyaluronan in serum or as a binding protein between hyaluronan and other matrix protein, including those on cell surfaces in tissues to regulate the localization, synthesis and degradation of hyaluronan which are essential to cells undergoing biological processes.</text>
</comment>
<keyword evidence="8" id="KW-0325">Glycoprotein</keyword>
<feature type="transmembrane region" description="Helical" evidence="11">
    <location>
        <begin position="7"/>
        <end position="32"/>
    </location>
</feature>
<dbReference type="InterPro" id="IPR050934">
    <property type="entry name" value="ITIH"/>
</dbReference>
<dbReference type="Pfam" id="PF08487">
    <property type="entry name" value="VIT"/>
    <property type="match status" value="1"/>
</dbReference>
<dbReference type="Pfam" id="PF00092">
    <property type="entry name" value="VWA"/>
    <property type="match status" value="1"/>
</dbReference>
<evidence type="ECO:0000259" key="12">
    <source>
        <dbReference type="PROSITE" id="PS50234"/>
    </source>
</evidence>
<proteinExistence type="inferred from homology"/>
<evidence type="ECO:0000256" key="4">
    <source>
        <dbReference type="ARBA" id="ARBA00022690"/>
    </source>
</evidence>
<feature type="domain" description="VWFA" evidence="12">
    <location>
        <begin position="277"/>
        <end position="460"/>
    </location>
</feature>
<keyword evidence="11" id="KW-0812">Transmembrane</keyword>
<evidence type="ECO:0000256" key="8">
    <source>
        <dbReference type="ARBA" id="ARBA00023180"/>
    </source>
</evidence>
<dbReference type="AlphaFoldDB" id="A0A8C7HAM4"/>
<dbReference type="PROSITE" id="PS51468">
    <property type="entry name" value="VIT"/>
    <property type="match status" value="1"/>
</dbReference>
<dbReference type="GO" id="GO:0004867">
    <property type="term" value="F:serine-type endopeptidase inhibitor activity"/>
    <property type="evidence" value="ECO:0007669"/>
    <property type="project" value="UniProtKB-KW"/>
</dbReference>
<dbReference type="GO" id="GO:0005576">
    <property type="term" value="C:extracellular region"/>
    <property type="evidence" value="ECO:0007669"/>
    <property type="project" value="UniProtKB-SubCell"/>
</dbReference>
<evidence type="ECO:0000256" key="11">
    <source>
        <dbReference type="SAM" id="Phobius"/>
    </source>
</evidence>